<dbReference type="Pfam" id="PF07082">
    <property type="entry name" value="DUF1350"/>
    <property type="match status" value="1"/>
</dbReference>
<evidence type="ECO:0000313" key="2">
    <source>
        <dbReference type="Proteomes" id="UP000001423"/>
    </source>
</evidence>
<dbReference type="KEGG" id="pmt:PMT_0388"/>
<dbReference type="AlphaFoldDB" id="Q7V8G2"/>
<dbReference type="eggNOG" id="COG1073">
    <property type="taxonomic scope" value="Bacteria"/>
</dbReference>
<dbReference type="Proteomes" id="UP000001423">
    <property type="component" value="Chromosome"/>
</dbReference>
<accession>Q7V8G2</accession>
<keyword evidence="2" id="KW-1185">Reference proteome</keyword>
<dbReference type="EMBL" id="BX548175">
    <property type="protein sequence ID" value="CAE20563.1"/>
    <property type="molecule type" value="Genomic_DNA"/>
</dbReference>
<gene>
    <name evidence="1" type="ordered locus">PMT_0388</name>
</gene>
<dbReference type="PANTHER" id="PTHR34127:SF1">
    <property type="entry name" value="OS04G0405600 PROTEIN"/>
    <property type="match status" value="1"/>
</dbReference>
<proteinExistence type="predicted"/>
<protein>
    <recommendedName>
        <fullName evidence="3">Alpha/beta hydrolase family protein</fullName>
    </recommendedName>
</protein>
<dbReference type="ESTHER" id="promm-q7v8g2">
    <property type="family name" value="Duf_1350"/>
</dbReference>
<dbReference type="HOGENOM" id="CLU_047079_1_0_3"/>
<evidence type="ECO:0008006" key="3">
    <source>
        <dbReference type="Google" id="ProtNLM"/>
    </source>
</evidence>
<dbReference type="InterPro" id="IPR010765">
    <property type="entry name" value="DUF1350"/>
</dbReference>
<evidence type="ECO:0000313" key="1">
    <source>
        <dbReference type="EMBL" id="CAE20563.1"/>
    </source>
</evidence>
<reference evidence="1 2" key="1">
    <citation type="journal article" date="2003" name="Nature">
        <title>Genome divergence in two Prochlorococcus ecotypes reflects oceanic niche differentiation.</title>
        <authorList>
            <person name="Rocap G."/>
            <person name="Larimer F.W."/>
            <person name="Lamerdin J.E."/>
            <person name="Malfatti S."/>
            <person name="Chain P."/>
            <person name="Ahlgren N.A."/>
            <person name="Arellano A."/>
            <person name="Coleman M."/>
            <person name="Hauser L."/>
            <person name="Hess W.R."/>
            <person name="Johnson Z.I."/>
            <person name="Land M.L."/>
            <person name="Lindell D."/>
            <person name="Post A.F."/>
            <person name="Regala W."/>
            <person name="Shah M."/>
            <person name="Shaw S.L."/>
            <person name="Steglich C."/>
            <person name="Sullivan M.B."/>
            <person name="Ting C.S."/>
            <person name="Tolonen A."/>
            <person name="Webb E.A."/>
            <person name="Zinser E.R."/>
            <person name="Chisholm S.W."/>
        </authorList>
    </citation>
    <scope>NUCLEOTIDE SEQUENCE [LARGE SCALE GENOMIC DNA]</scope>
    <source>
        <strain evidence="2">MIT 9313</strain>
    </source>
</reference>
<sequence>MPCRGGNQKETMTRWRRLGNVWGLWPAQPIALVEMVGGSYLAASPQLSYRRLLEGLADHNLAVHAWGYVPGFDHQAQANEAWKHLRRCRQQLEARVGALPTPLRLGHSLGCKLHLLAPDGGRNSRALVALSFNNFTADRSIPMLRELAPKLGFYTEFSPSPNETLRLIRESYHQPQNLLVSFGNDSLDQSPSLLNSLQQRVEDATQSLHLPGDHLTPASAGLRQNLLGDWADDSARAETLNQLVETISSWASP</sequence>
<organism evidence="1 2">
    <name type="scientific">Prochlorococcus marinus (strain MIT 9313)</name>
    <dbReference type="NCBI Taxonomy" id="74547"/>
    <lineage>
        <taxon>Bacteria</taxon>
        <taxon>Bacillati</taxon>
        <taxon>Cyanobacteriota</taxon>
        <taxon>Cyanophyceae</taxon>
        <taxon>Synechococcales</taxon>
        <taxon>Prochlorococcaceae</taxon>
        <taxon>Prochlorococcus</taxon>
    </lineage>
</organism>
<name>Q7V8G2_PROMM</name>
<dbReference type="PANTHER" id="PTHR34127">
    <property type="entry name" value="OS04G0405600 PROTEIN"/>
    <property type="match status" value="1"/>
</dbReference>